<organism evidence="1 2">
    <name type="scientific">Pseudomonas gingeri</name>
    <dbReference type="NCBI Taxonomy" id="117681"/>
    <lineage>
        <taxon>Bacteria</taxon>
        <taxon>Pseudomonadati</taxon>
        <taxon>Pseudomonadota</taxon>
        <taxon>Gammaproteobacteria</taxon>
        <taxon>Pseudomonadales</taxon>
        <taxon>Pseudomonadaceae</taxon>
        <taxon>Pseudomonas</taxon>
    </lineage>
</organism>
<dbReference type="RefSeq" id="WP_177102457.1">
    <property type="nucleotide sequence ID" value="NZ_JACAQB010000006.1"/>
</dbReference>
<dbReference type="NCBIfam" id="NF035938">
    <property type="entry name" value="EboA_domain"/>
    <property type="match status" value="1"/>
</dbReference>
<name>A0A7Y8C2C5_9PSED</name>
<dbReference type="EMBL" id="JACAQB010000006">
    <property type="protein sequence ID" value="NWB96978.1"/>
    <property type="molecule type" value="Genomic_DNA"/>
</dbReference>
<comment type="caution">
    <text evidence="1">The sequence shown here is derived from an EMBL/GenBank/DDBJ whole genome shotgun (WGS) entry which is preliminary data.</text>
</comment>
<sequence>MKMDVTAPPSTALEMRHDCLAEQRQAMTQQLDNAELQWWRQAQERLAQHPDANTAALLSSQCKRSLKEHAPFSCAGWSKIQLARALLLAQVVEKQPSAGQLPLLRQLFLWGDDQEKIATLKALDWLDSHGLCVALALQAGRTSNSQVFAALALDTPYPSQHYPEQAFHQLVLKTLGMGLDIRRLVGLTPRLSVTLNQLALDLLGEQLAAERTVSVGLPLVIAFNLLSPAQQQRLVSLDQQQRLPPEWREHLPIHTSPSPT</sequence>
<dbReference type="Proteomes" id="UP000539985">
    <property type="component" value="Unassembled WGS sequence"/>
</dbReference>
<evidence type="ECO:0000313" key="1">
    <source>
        <dbReference type="EMBL" id="NWB96978.1"/>
    </source>
</evidence>
<dbReference type="AlphaFoldDB" id="A0A7Y8C2C5"/>
<evidence type="ECO:0000313" key="2">
    <source>
        <dbReference type="Proteomes" id="UP000539985"/>
    </source>
</evidence>
<dbReference type="InterPro" id="IPR047715">
    <property type="entry name" value="EboA_dom"/>
</dbReference>
<gene>
    <name evidence="1" type="ORF">HX882_13835</name>
</gene>
<protein>
    <submittedName>
        <fullName evidence="1">EboA domain-containing protein</fullName>
    </submittedName>
</protein>
<reference evidence="1 2" key="1">
    <citation type="submission" date="2020-04" db="EMBL/GenBank/DDBJ databases">
        <title>Molecular characterization of pseudomonads from Agaricus bisporus reveal novel blotch 2 pathogens in Western Europe.</title>
        <authorList>
            <person name="Taparia T."/>
            <person name="Krijger M."/>
            <person name="Haynes E."/>
            <person name="Elpinstone J.G."/>
            <person name="Noble R."/>
            <person name="Van Der Wolf J."/>
        </authorList>
    </citation>
    <scope>NUCLEOTIDE SEQUENCE [LARGE SCALE GENOMIC DNA]</scope>
    <source>
        <strain evidence="1 2">H7001</strain>
    </source>
</reference>
<accession>A0A7Y8C2C5</accession>
<proteinExistence type="predicted"/>